<keyword evidence="2" id="KW-1185">Reference proteome</keyword>
<evidence type="ECO:0000313" key="2">
    <source>
        <dbReference type="Proteomes" id="UP000093501"/>
    </source>
</evidence>
<protein>
    <submittedName>
        <fullName evidence="1">Uncharacterized protein</fullName>
    </submittedName>
</protein>
<sequence>MLRTRLAATVVAAAALTAPLVGPADAAPKVRSASPLAAGMTLYATHPMASRTAFDIYAPNVVSGGTYCEPLKATDTTRLCPIGQTITDMNVDSAGNLVAGYGDWNYNADSFTVPEGRVAAVPLNLASGTWGVPHLLGTEAFDVVRRAPDGSLWIPMTDPSNHTTTGSGVATNQGGAWRNIADGQHMFHTFDVAVESDGAVWAFGAKTVTGVGQAGVAARSIDGGATWTASLQHRDPMVGDYSRFYSGVVTVDGAVVTGLAQVPGTFTFDGAAWMTNPFQSHTEHPRLLERFADGYVYAKSFTPRYVVGGDERLLTYPAGVDAGAAVTDFYVDPEGVLFYLAGTSVVRVDPVTLESRLIATDVFGTSIVVHGDRIYSGWLSGQIFRSVALDTDGVADEPTTAPAPTKGKGGGRKG</sequence>
<dbReference type="EMBL" id="MBQD01000020">
    <property type="protein sequence ID" value="OCL34751.1"/>
    <property type="molecule type" value="Genomic_DNA"/>
</dbReference>
<proteinExistence type="predicted"/>
<name>A0A1C0AN23_9ACTN</name>
<dbReference type="Proteomes" id="UP000093501">
    <property type="component" value="Unassembled WGS sequence"/>
</dbReference>
<organism evidence="1 2">
    <name type="scientific">Tessaracoccus lapidicaptus</name>
    <dbReference type="NCBI Taxonomy" id="1427523"/>
    <lineage>
        <taxon>Bacteria</taxon>
        <taxon>Bacillati</taxon>
        <taxon>Actinomycetota</taxon>
        <taxon>Actinomycetes</taxon>
        <taxon>Propionibacteriales</taxon>
        <taxon>Propionibacteriaceae</taxon>
        <taxon>Tessaracoccus</taxon>
    </lineage>
</organism>
<evidence type="ECO:0000313" key="1">
    <source>
        <dbReference type="EMBL" id="OCL34751.1"/>
    </source>
</evidence>
<reference evidence="2" key="1">
    <citation type="submission" date="2016-07" db="EMBL/GenBank/DDBJ databases">
        <authorList>
            <person name="Florea S."/>
            <person name="Webb J.S."/>
            <person name="Jaromczyk J."/>
            <person name="Schardl C.L."/>
        </authorList>
    </citation>
    <scope>NUCLEOTIDE SEQUENCE [LARGE SCALE GENOMIC DNA]</scope>
    <source>
        <strain evidence="2">IPBSL-7</strain>
    </source>
</reference>
<dbReference type="RefSeq" id="WP_068751433.1">
    <property type="nucleotide sequence ID" value="NZ_LR214441.1"/>
</dbReference>
<dbReference type="AlphaFoldDB" id="A0A1C0AN23"/>
<accession>A0A1C0AN23</accession>
<comment type="caution">
    <text evidence="1">The sequence shown here is derived from an EMBL/GenBank/DDBJ whole genome shotgun (WGS) entry which is preliminary data.</text>
</comment>
<gene>
    <name evidence="1" type="ORF">BCR15_03460</name>
</gene>